<evidence type="ECO:0000256" key="15">
    <source>
        <dbReference type="RuleBase" id="RU363109"/>
    </source>
</evidence>
<dbReference type="Pfam" id="PF04387">
    <property type="entry name" value="PTPLA"/>
    <property type="match status" value="1"/>
</dbReference>
<keyword evidence="5 15" id="KW-0444">Lipid biosynthesis</keyword>
<evidence type="ECO:0000256" key="6">
    <source>
        <dbReference type="ARBA" id="ARBA00022692"/>
    </source>
</evidence>
<keyword evidence="11 15" id="KW-0443">Lipid metabolism</keyword>
<dbReference type="PANTHER" id="PTHR11035">
    <property type="entry name" value="VERY-LONG-CHAIN (3R)-3-HYDROXYACYL-COA DEHYDRATASE"/>
    <property type="match status" value="1"/>
</dbReference>
<feature type="transmembrane region" description="Helical" evidence="15">
    <location>
        <begin position="282"/>
        <end position="304"/>
    </location>
</feature>
<evidence type="ECO:0000256" key="10">
    <source>
        <dbReference type="ARBA" id="ARBA00023054"/>
    </source>
</evidence>
<name>A0A915JEK0_ROMCU</name>
<dbReference type="GO" id="GO:0030497">
    <property type="term" value="P:fatty acid elongation"/>
    <property type="evidence" value="ECO:0007669"/>
    <property type="project" value="TreeGrafter"/>
</dbReference>
<comment type="subcellular location">
    <subcellularLocation>
        <location evidence="1 15">Endoplasmic reticulum membrane</location>
        <topology evidence="1 15">Multi-pass membrane protein</topology>
    </subcellularLocation>
</comment>
<dbReference type="PROSITE" id="PS51203">
    <property type="entry name" value="CS"/>
    <property type="match status" value="1"/>
</dbReference>
<reference evidence="18" key="1">
    <citation type="submission" date="2022-11" db="UniProtKB">
        <authorList>
            <consortium name="WormBaseParasite"/>
        </authorList>
    </citation>
    <scope>IDENTIFICATION</scope>
</reference>
<dbReference type="WBParaSite" id="nRc.2.0.1.t24240-RA">
    <property type="protein sequence ID" value="nRc.2.0.1.t24240-RA"/>
    <property type="gene ID" value="nRc.2.0.1.g24240"/>
</dbReference>
<dbReference type="AlphaFoldDB" id="A0A915JEK0"/>
<evidence type="ECO:0000256" key="4">
    <source>
        <dbReference type="ARBA" id="ARBA00013122"/>
    </source>
</evidence>
<evidence type="ECO:0000256" key="1">
    <source>
        <dbReference type="ARBA" id="ARBA00004477"/>
    </source>
</evidence>
<evidence type="ECO:0000313" key="17">
    <source>
        <dbReference type="Proteomes" id="UP000887565"/>
    </source>
</evidence>
<dbReference type="InterPro" id="IPR008978">
    <property type="entry name" value="HSP20-like_chaperone"/>
</dbReference>
<evidence type="ECO:0000256" key="5">
    <source>
        <dbReference type="ARBA" id="ARBA00022516"/>
    </source>
</evidence>
<comment type="catalytic activity">
    <reaction evidence="15">
        <text>a very-long-chain (3R)-3-hydroxyacyl-CoA = a very-long-chain (2E)-enoyl-CoA + H2O</text>
        <dbReference type="Rhea" id="RHEA:45812"/>
        <dbReference type="ChEBI" id="CHEBI:15377"/>
        <dbReference type="ChEBI" id="CHEBI:83728"/>
        <dbReference type="ChEBI" id="CHEBI:85440"/>
        <dbReference type="EC" id="4.2.1.134"/>
    </reaction>
</comment>
<keyword evidence="17" id="KW-1185">Reference proteome</keyword>
<keyword evidence="6 15" id="KW-0812">Transmembrane</keyword>
<evidence type="ECO:0000256" key="14">
    <source>
        <dbReference type="ARBA" id="ARBA00023239"/>
    </source>
</evidence>
<evidence type="ECO:0000256" key="2">
    <source>
        <dbReference type="ARBA" id="ARBA00005194"/>
    </source>
</evidence>
<keyword evidence="14 15" id="KW-0456">Lyase</keyword>
<dbReference type="GO" id="GO:0005789">
    <property type="term" value="C:endoplasmic reticulum membrane"/>
    <property type="evidence" value="ECO:0007669"/>
    <property type="project" value="UniProtKB-SubCell"/>
</dbReference>
<keyword evidence="9 15" id="KW-1133">Transmembrane helix</keyword>
<organism evidence="17 18">
    <name type="scientific">Romanomermis culicivorax</name>
    <name type="common">Nematode worm</name>
    <dbReference type="NCBI Taxonomy" id="13658"/>
    <lineage>
        <taxon>Eukaryota</taxon>
        <taxon>Metazoa</taxon>
        <taxon>Ecdysozoa</taxon>
        <taxon>Nematoda</taxon>
        <taxon>Enoplea</taxon>
        <taxon>Dorylaimia</taxon>
        <taxon>Mermithida</taxon>
        <taxon>Mermithoidea</taxon>
        <taxon>Mermithidae</taxon>
        <taxon>Romanomermis</taxon>
    </lineage>
</organism>
<feature type="transmembrane region" description="Helical" evidence="15">
    <location>
        <begin position="249"/>
        <end position="270"/>
    </location>
</feature>
<dbReference type="SUPFAM" id="SSF49764">
    <property type="entry name" value="HSP20-like chaperones"/>
    <property type="match status" value="1"/>
</dbReference>
<sequence>MPSGKWQEPEISIAEQNLAFLAVGEGAKGRNVYQFSIDLFGSVKPQESHFYTEASCIRIRLRKNHPLDKNKSKNEKFWEKLISSSERLGWLKLDFDKWCDPDDSDSENDTSKKLNNFNIDDYERHQADQIMNELGLDRRRSKSLNFERRYLTTIYLLTYNAALFLGFLLIVYDLIKGYYTYRTEYFSKVWEQVSDKIWCCQLAQFLEIGHSLLGYVKSSPLTTSVQTFGRAFVFFAVLCGEDRMHDKPFIFYLFLAWSLVEIIRYSHYFLSILNKQIGFITYLRYTVWIILYPVGFICEGIIILRSMPFYEQTQKYSLQLPNKVNMAFDFPSVLKLYLSLLFLPGTVVLMNHMRTLRRKKLMKERRD</sequence>
<evidence type="ECO:0000256" key="12">
    <source>
        <dbReference type="ARBA" id="ARBA00023136"/>
    </source>
</evidence>
<evidence type="ECO:0000256" key="3">
    <source>
        <dbReference type="ARBA" id="ARBA00007811"/>
    </source>
</evidence>
<evidence type="ECO:0000256" key="8">
    <source>
        <dbReference type="ARBA" id="ARBA00022832"/>
    </source>
</evidence>
<dbReference type="EC" id="4.2.1.134" evidence="4 15"/>
<evidence type="ECO:0000256" key="9">
    <source>
        <dbReference type="ARBA" id="ARBA00022989"/>
    </source>
</evidence>
<accession>A0A915JEK0</accession>
<dbReference type="GO" id="GO:0042761">
    <property type="term" value="P:very long-chain fatty acid biosynthetic process"/>
    <property type="evidence" value="ECO:0007669"/>
    <property type="project" value="TreeGrafter"/>
</dbReference>
<proteinExistence type="inferred from homology"/>
<comment type="caution">
    <text evidence="15">Lacks conserved residue(s) required for the propagation of feature annotation.</text>
</comment>
<evidence type="ECO:0000259" key="16">
    <source>
        <dbReference type="PROSITE" id="PS51203"/>
    </source>
</evidence>
<keyword evidence="10" id="KW-0175">Coiled coil</keyword>
<dbReference type="InterPro" id="IPR007482">
    <property type="entry name" value="Tyr_Pase-like_PTPLA"/>
</dbReference>
<protein>
    <recommendedName>
        <fullName evidence="4 15">Very-long-chain (3R)-3-hydroxyacyl-CoA dehydratase</fullName>
        <ecNumber evidence="4 15">4.2.1.134</ecNumber>
    </recommendedName>
</protein>
<comment type="similarity">
    <text evidence="3 15">Belongs to the very long-chain fatty acids dehydratase HACD family.</text>
</comment>
<feature type="transmembrane region" description="Helical" evidence="15">
    <location>
        <begin position="336"/>
        <end position="356"/>
    </location>
</feature>
<keyword evidence="8 15" id="KW-0276">Fatty acid metabolism</keyword>
<evidence type="ECO:0000256" key="7">
    <source>
        <dbReference type="ARBA" id="ARBA00022824"/>
    </source>
</evidence>
<comment type="function">
    <text evidence="15">Catalyzes the third of the four reactions of the long-chain fatty acids elongation cycle. This endoplasmic reticulum-bound enzymatic process, allows the addition of two carbons to the chain of long- and very long-chain fatty acids/VLCFAs per cycle. This enzyme catalyzes the dehydration of the 3-hydroxyacyl-CoA intermediate into trans-2,3-enoyl-CoA, within each cycle of fatty acid elongation. Thereby, it participates to the production of VLCFAs of different chain lengths that are involved in multiple biological processes as precursors of membrane lipids and lipid mediators.</text>
</comment>
<keyword evidence="7 15" id="KW-0256">Endoplasmic reticulum</keyword>
<keyword evidence="12 15" id="KW-0472">Membrane</keyword>
<feature type="transmembrane region" description="Helical" evidence="15">
    <location>
        <begin position="150"/>
        <end position="172"/>
    </location>
</feature>
<dbReference type="InterPro" id="IPR007052">
    <property type="entry name" value="CS_dom"/>
</dbReference>
<dbReference type="GO" id="GO:0102158">
    <property type="term" value="F:very-long-chain (3R)-3-hydroxyacyl-CoA dehydratase activity"/>
    <property type="evidence" value="ECO:0007669"/>
    <property type="project" value="UniProtKB-EC"/>
</dbReference>
<dbReference type="OMA" id="SYLVMSH"/>
<dbReference type="PANTHER" id="PTHR11035:SF35">
    <property type="entry name" value="VERY-LONG-CHAIN (3R)-3-HYDROXYACYL-COA DEHYDRATASE"/>
    <property type="match status" value="1"/>
</dbReference>
<dbReference type="Gene3D" id="2.60.40.790">
    <property type="match status" value="1"/>
</dbReference>
<feature type="domain" description="CS" evidence="16">
    <location>
        <begin position="1"/>
        <end position="82"/>
    </location>
</feature>
<evidence type="ECO:0000313" key="18">
    <source>
        <dbReference type="WBParaSite" id="nRc.2.0.1.t24240-RA"/>
    </source>
</evidence>
<dbReference type="Proteomes" id="UP000887565">
    <property type="component" value="Unplaced"/>
</dbReference>
<evidence type="ECO:0000256" key="13">
    <source>
        <dbReference type="ARBA" id="ARBA00023160"/>
    </source>
</evidence>
<comment type="pathway">
    <text evidence="2 15">Lipid metabolism; fatty acid biosynthesis.</text>
</comment>
<dbReference type="GO" id="GO:0030148">
    <property type="term" value="P:sphingolipid biosynthetic process"/>
    <property type="evidence" value="ECO:0007669"/>
    <property type="project" value="TreeGrafter"/>
</dbReference>
<evidence type="ECO:0000256" key="11">
    <source>
        <dbReference type="ARBA" id="ARBA00023098"/>
    </source>
</evidence>
<keyword evidence="13 15" id="KW-0275">Fatty acid biosynthesis</keyword>